<evidence type="ECO:0000256" key="3">
    <source>
        <dbReference type="ARBA" id="ARBA00022576"/>
    </source>
</evidence>
<dbReference type="InterPro" id="IPR004637">
    <property type="entry name" value="Dat"/>
</dbReference>
<dbReference type="NCBIfam" id="TIGR00709">
    <property type="entry name" value="dat"/>
    <property type="match status" value="1"/>
</dbReference>
<dbReference type="InterPro" id="IPR015421">
    <property type="entry name" value="PyrdxlP-dep_Trfase_major"/>
</dbReference>
<dbReference type="AlphaFoldDB" id="A0A3M6E4C2"/>
<proteinExistence type="inferred from homology"/>
<sequence>MQLSPTAISTFNHQIEAGEDVLPLYHFTKDQAFLNQECLESQVRSYPRRFPFTIARGQGAYIEDTHGQVYLDCLAGAGALPLGHNNAEVNQVLTAQIESLVPFQTLDVTTPVKDAFVQSVMAFMPADFARDACIQFCGPSGSDAVEAALKIAKQVTGRDNIISFHGAYHGMTNGALALMGNLNAKSRRSSLMPGVHFFPFPYSLRCKFGVGGEAGDRASIRYIESVLHDQESGIVKPAALILEHIQGEGGVIPASAYWLQEIRRICTELEIVLIVDEIQCGIGRSGNHFAFEHAGITPDILVLSKAIGGGQPLACLVFKKDLDCWKAGEHAGTFRGNQLAMAAGAKTLEIIQRDNLTHNAAVLGNYVMGKLQALSKQHPCIAQVRGRGRGLMVGMEITAPGQTDRLGDPLTDPERAAAIQRAALSRGLIIEKEGRHGAILRLLPPLNITRAQLDFAVRVFAQALTMTSRDRHD</sequence>
<accession>A0A3M6E4C2</accession>
<evidence type="ECO:0000256" key="5">
    <source>
        <dbReference type="ARBA" id="ARBA00022898"/>
    </source>
</evidence>
<protein>
    <recommendedName>
        <fullName evidence="9">Diaminobutyrate--2-oxoglutarate transaminase</fullName>
    </recommendedName>
</protein>
<dbReference type="GO" id="GO:0008483">
    <property type="term" value="F:transaminase activity"/>
    <property type="evidence" value="ECO:0007669"/>
    <property type="project" value="UniProtKB-KW"/>
</dbReference>
<evidence type="ECO:0000313" key="7">
    <source>
        <dbReference type="EMBL" id="RMM68349.1"/>
    </source>
</evidence>
<reference evidence="7 8" key="1">
    <citation type="submission" date="2018-08" db="EMBL/GenBank/DDBJ databases">
        <title>Recombination of ecologically and evolutionarily significant loci maintains genetic cohesion in the Pseudomonas syringae species complex.</title>
        <authorList>
            <person name="Dillon M."/>
            <person name="Thakur S."/>
            <person name="Almeida R.N.D."/>
            <person name="Weir B.S."/>
            <person name="Guttman D.S."/>
        </authorList>
    </citation>
    <scope>NUCLEOTIDE SEQUENCE [LARGE SCALE GENOMIC DNA]</scope>
    <source>
        <strain evidence="7 8">ICMP 4332</strain>
    </source>
</reference>
<dbReference type="FunFam" id="3.40.640.10:FF:000004">
    <property type="entry name" value="Acetylornithine aminotransferase"/>
    <property type="match status" value="1"/>
</dbReference>
<organism evidence="7 8">
    <name type="scientific">Pseudomonas savastanoi pv. glycinea</name>
    <name type="common">Pseudomonas syringae pv. glycinea</name>
    <dbReference type="NCBI Taxonomy" id="318"/>
    <lineage>
        <taxon>Bacteria</taxon>
        <taxon>Pseudomonadati</taxon>
        <taxon>Pseudomonadota</taxon>
        <taxon>Gammaproteobacteria</taxon>
        <taxon>Pseudomonadales</taxon>
        <taxon>Pseudomonadaceae</taxon>
        <taxon>Pseudomonas</taxon>
    </lineage>
</organism>
<evidence type="ECO:0000256" key="1">
    <source>
        <dbReference type="ARBA" id="ARBA00001933"/>
    </source>
</evidence>
<name>A0A3M6E4C2_PSESG</name>
<keyword evidence="5 6" id="KW-0663">Pyridoxal phosphate</keyword>
<dbReference type="Gene3D" id="3.90.1150.10">
    <property type="entry name" value="Aspartate Aminotransferase, domain 1"/>
    <property type="match status" value="1"/>
</dbReference>
<dbReference type="Proteomes" id="UP000279057">
    <property type="component" value="Unassembled WGS sequence"/>
</dbReference>
<comment type="similarity">
    <text evidence="2 6">Belongs to the class-III pyridoxal-phosphate-dependent aminotransferase family.</text>
</comment>
<evidence type="ECO:0000256" key="4">
    <source>
        <dbReference type="ARBA" id="ARBA00022679"/>
    </source>
</evidence>
<keyword evidence="4" id="KW-0808">Transferase</keyword>
<dbReference type="GO" id="GO:0030170">
    <property type="term" value="F:pyridoxal phosphate binding"/>
    <property type="evidence" value="ECO:0007669"/>
    <property type="project" value="InterPro"/>
</dbReference>
<dbReference type="InterPro" id="IPR005814">
    <property type="entry name" value="Aminotrans_3"/>
</dbReference>
<evidence type="ECO:0000256" key="2">
    <source>
        <dbReference type="ARBA" id="ARBA00008954"/>
    </source>
</evidence>
<keyword evidence="3" id="KW-0032">Aminotransferase</keyword>
<evidence type="ECO:0008006" key="9">
    <source>
        <dbReference type="Google" id="ProtNLM"/>
    </source>
</evidence>
<dbReference type="InterPro" id="IPR049704">
    <property type="entry name" value="Aminotrans_3_PPA_site"/>
</dbReference>
<dbReference type="InterPro" id="IPR015422">
    <property type="entry name" value="PyrdxlP-dep_Trfase_small"/>
</dbReference>
<dbReference type="PROSITE" id="PS00600">
    <property type="entry name" value="AA_TRANSFER_CLASS_3"/>
    <property type="match status" value="1"/>
</dbReference>
<evidence type="ECO:0000256" key="6">
    <source>
        <dbReference type="RuleBase" id="RU003560"/>
    </source>
</evidence>
<dbReference type="EMBL" id="RBOM01000024">
    <property type="protein sequence ID" value="RMM68349.1"/>
    <property type="molecule type" value="Genomic_DNA"/>
</dbReference>
<dbReference type="RefSeq" id="WP_122246290.1">
    <property type="nucleotide sequence ID" value="NZ_RBOM01000024.1"/>
</dbReference>
<gene>
    <name evidence="7" type="ORF">ALQ74_101725</name>
</gene>
<dbReference type="InterPro" id="IPR015424">
    <property type="entry name" value="PyrdxlP-dep_Trfase"/>
</dbReference>
<dbReference type="Gene3D" id="3.40.640.10">
    <property type="entry name" value="Type I PLP-dependent aspartate aminotransferase-like (Major domain)"/>
    <property type="match status" value="1"/>
</dbReference>
<dbReference type="SUPFAM" id="SSF53383">
    <property type="entry name" value="PLP-dependent transferases"/>
    <property type="match status" value="1"/>
</dbReference>
<dbReference type="Pfam" id="PF00202">
    <property type="entry name" value="Aminotran_3"/>
    <property type="match status" value="1"/>
</dbReference>
<dbReference type="CDD" id="cd00610">
    <property type="entry name" value="OAT_like"/>
    <property type="match status" value="1"/>
</dbReference>
<dbReference type="PIRSF" id="PIRSF000521">
    <property type="entry name" value="Transaminase_4ab_Lys_Orn"/>
    <property type="match status" value="1"/>
</dbReference>
<comment type="cofactor">
    <cofactor evidence="1">
        <name>pyridoxal 5'-phosphate</name>
        <dbReference type="ChEBI" id="CHEBI:597326"/>
    </cofactor>
</comment>
<dbReference type="PANTHER" id="PTHR43552">
    <property type="entry name" value="DIAMINOBUTYRATE--2-OXOGLUTARATE AMINOTRANSFERASE"/>
    <property type="match status" value="1"/>
</dbReference>
<comment type="caution">
    <text evidence="7">The sequence shown here is derived from an EMBL/GenBank/DDBJ whole genome shotgun (WGS) entry which is preliminary data.</text>
</comment>
<evidence type="ECO:0000313" key="8">
    <source>
        <dbReference type="Proteomes" id="UP000279057"/>
    </source>
</evidence>
<dbReference type="PANTHER" id="PTHR43552:SF1">
    <property type="entry name" value="DIAMINOBUTYRATE--2-OXOGLUTARATE AMINOTRANSFERASE"/>
    <property type="match status" value="1"/>
</dbReference>